<dbReference type="Proteomes" id="UP000307706">
    <property type="component" value="Unassembled WGS sequence"/>
</dbReference>
<reference evidence="3" key="3">
    <citation type="submission" date="2019-09" db="EMBL/GenBank/DDBJ databases">
        <title>Co-occurence of chitin degradation, pigmentation and bioactivity in marine Pseudoalteromonas.</title>
        <authorList>
            <person name="Sonnenschein E.C."/>
            <person name="Bech P.K."/>
        </authorList>
    </citation>
    <scope>NUCLEOTIDE SEQUENCE</scope>
    <source>
        <strain evidence="3">S2231</strain>
    </source>
</reference>
<dbReference type="EMBL" id="PNCL01000073">
    <property type="protein sequence ID" value="TMP57153.1"/>
    <property type="molecule type" value="Genomic_DNA"/>
</dbReference>
<dbReference type="Proteomes" id="UP000305730">
    <property type="component" value="Unassembled WGS sequence"/>
</dbReference>
<feature type="chain" id="PRO_5024359889" evidence="1">
    <location>
        <begin position="19"/>
        <end position="355"/>
    </location>
</feature>
<gene>
    <name evidence="3" type="ORF">CWB96_13835</name>
    <name evidence="2" type="ORF">CWB97_20850</name>
</gene>
<proteinExistence type="predicted"/>
<feature type="signal peptide" evidence="1">
    <location>
        <begin position="1"/>
        <end position="18"/>
    </location>
</feature>
<dbReference type="OrthoDB" id="6281373at2"/>
<dbReference type="RefSeq" id="WP_138598499.1">
    <property type="nucleotide sequence ID" value="NZ_PNCK01000100.1"/>
</dbReference>
<dbReference type="AlphaFoldDB" id="A0A5S3XNH5"/>
<name>A0A5S3XNH5_9GAMM</name>
<evidence type="ECO:0000313" key="3">
    <source>
        <dbReference type="EMBL" id="TMP57153.1"/>
    </source>
</evidence>
<evidence type="ECO:0000313" key="4">
    <source>
        <dbReference type="Proteomes" id="UP000305730"/>
    </source>
</evidence>
<sequence length="355" mass="40109">MRILVSLLILCCSFSVFSQRYYTESYTQADLGRGFNQQSHTPDAKCVTGQVRYHSAMSGELDYLQRLNATQVRRRTFGEVHGGVNLFIIAGSVSTSITHRNSTDKLSLTSQLHLKFNEGYSTLENRQLVAGYENNDCGNSFIYQLDYGRDVFINTRLHFRSEADYKRFVTKIKIRLLFFKKTITKVKLIEKYAANAVLSIDANSSAPLPAELTSLLNNNTQHCRGSDITPCLTTLQRLSDYVFGNSGLAKDLKVMEKAPRGITTRSYEESGHYDIGYGVQSNLENYDFIWHGIDKRYGLAVRRLARAEAFLAVALEPEKNTAQAEFDSATVHLADMEILRQTCQVSPWEARCKGD</sequence>
<reference evidence="4 5" key="2">
    <citation type="submission" date="2019-06" db="EMBL/GenBank/DDBJ databases">
        <title>Co-occurence of chitin degradation, pigmentation and bioactivity in marine Pseudoalteromonas.</title>
        <authorList>
            <person name="Sonnenschein E.C."/>
            <person name="Bech P.K."/>
        </authorList>
    </citation>
    <scope>NUCLEOTIDE SEQUENCE [LARGE SCALE GENOMIC DNA]</scope>
    <source>
        <strain evidence="5">S2231</strain>
        <strain evidence="2 4">S2233</strain>
    </source>
</reference>
<evidence type="ECO:0000313" key="5">
    <source>
        <dbReference type="Proteomes" id="UP000307706"/>
    </source>
</evidence>
<evidence type="ECO:0000256" key="1">
    <source>
        <dbReference type="SAM" id="SignalP"/>
    </source>
</evidence>
<keyword evidence="1" id="KW-0732">Signal</keyword>
<comment type="caution">
    <text evidence="3">The sequence shown here is derived from an EMBL/GenBank/DDBJ whole genome shotgun (WGS) entry which is preliminary data.</text>
</comment>
<protein>
    <submittedName>
        <fullName evidence="3">Uncharacterized protein</fullName>
    </submittedName>
</protein>
<accession>A0A5S3XNH5</accession>
<evidence type="ECO:0000313" key="2">
    <source>
        <dbReference type="EMBL" id="TMP39182.1"/>
    </source>
</evidence>
<organism evidence="3 5">
    <name type="scientific">Pseudoalteromonas citrea</name>
    <dbReference type="NCBI Taxonomy" id="43655"/>
    <lineage>
        <taxon>Bacteria</taxon>
        <taxon>Pseudomonadati</taxon>
        <taxon>Pseudomonadota</taxon>
        <taxon>Gammaproteobacteria</taxon>
        <taxon>Alteromonadales</taxon>
        <taxon>Pseudoalteromonadaceae</taxon>
        <taxon>Pseudoalteromonas</taxon>
    </lineage>
</organism>
<keyword evidence="4" id="KW-1185">Reference proteome</keyword>
<dbReference type="EMBL" id="PNCK01000100">
    <property type="protein sequence ID" value="TMP39182.1"/>
    <property type="molecule type" value="Genomic_DNA"/>
</dbReference>
<reference evidence="3 5" key="1">
    <citation type="submission" date="2017-12" db="EMBL/GenBank/DDBJ databases">
        <authorList>
            <person name="Paulsen S."/>
            <person name="Gram L.K."/>
        </authorList>
    </citation>
    <scope>NUCLEOTIDE SEQUENCE [LARGE SCALE GENOMIC DNA]</scope>
    <source>
        <strain evidence="3 5">S2231</strain>
        <strain evidence="2">S2233</strain>
    </source>
</reference>